<dbReference type="EMBL" id="QBIU01000001">
    <property type="protein sequence ID" value="MWV69231.1"/>
    <property type="molecule type" value="Genomic_DNA"/>
</dbReference>
<dbReference type="InterPro" id="IPR003400">
    <property type="entry name" value="ExbD"/>
</dbReference>
<dbReference type="PANTHER" id="PTHR30558">
    <property type="entry name" value="EXBD MEMBRANE COMPONENT OF PMF-DRIVEN MACROMOLECULE IMPORT SYSTEM"/>
    <property type="match status" value="1"/>
</dbReference>
<comment type="subcellular location">
    <subcellularLocation>
        <location evidence="1">Cell membrane</location>
        <topology evidence="1">Single-pass membrane protein</topology>
    </subcellularLocation>
    <subcellularLocation>
        <location evidence="7">Cell membrane</location>
        <topology evidence="7">Single-pass type II membrane protein</topology>
    </subcellularLocation>
</comment>
<dbReference type="Proteomes" id="UP000477070">
    <property type="component" value="Unassembled WGS sequence"/>
</dbReference>
<dbReference type="RefSeq" id="WP_034572460.1">
    <property type="nucleotide sequence ID" value="NZ_JRMP02000014.1"/>
</dbReference>
<evidence type="ECO:0000313" key="10">
    <source>
        <dbReference type="EMBL" id="TLD93311.1"/>
    </source>
</evidence>
<evidence type="ECO:0000256" key="5">
    <source>
        <dbReference type="ARBA" id="ARBA00022989"/>
    </source>
</evidence>
<evidence type="ECO:0000256" key="2">
    <source>
        <dbReference type="ARBA" id="ARBA00005811"/>
    </source>
</evidence>
<sequence length="132" mass="14888">MVKVENESEFSDINVTPFIDIMLVLLIIFMVVTPLMTSSVKIELPKTSDKAKDNDKKPIIIYITESEIKINDKDVNGDLVPLLDTLTDNNKDEVMYLYIDKAVQYEKIMDTLNTLKDGGYNKIALSAQKAKG</sequence>
<organism evidence="10 11">
    <name type="scientific">Helicobacter saguini</name>
    <dbReference type="NCBI Taxonomy" id="1548018"/>
    <lineage>
        <taxon>Bacteria</taxon>
        <taxon>Pseudomonadati</taxon>
        <taxon>Campylobacterota</taxon>
        <taxon>Epsilonproteobacteria</taxon>
        <taxon>Campylobacterales</taxon>
        <taxon>Helicobacteraceae</taxon>
        <taxon>Helicobacter</taxon>
    </lineage>
</organism>
<evidence type="ECO:0000256" key="3">
    <source>
        <dbReference type="ARBA" id="ARBA00022475"/>
    </source>
</evidence>
<evidence type="ECO:0000256" key="7">
    <source>
        <dbReference type="RuleBase" id="RU003879"/>
    </source>
</evidence>
<dbReference type="PANTHER" id="PTHR30558:SF7">
    <property type="entry name" value="TOL-PAL SYSTEM PROTEIN TOLR"/>
    <property type="match status" value="1"/>
</dbReference>
<dbReference type="EMBL" id="JRMP02000014">
    <property type="protein sequence ID" value="TLD93311.1"/>
    <property type="molecule type" value="Genomic_DNA"/>
</dbReference>
<keyword evidence="7" id="KW-0653">Protein transport</keyword>
<dbReference type="OrthoDB" id="9798629at2"/>
<keyword evidence="5 8" id="KW-1133">Transmembrane helix</keyword>
<dbReference type="Proteomes" id="UP000029714">
    <property type="component" value="Unassembled WGS sequence"/>
</dbReference>
<evidence type="ECO:0000256" key="8">
    <source>
        <dbReference type="SAM" id="Phobius"/>
    </source>
</evidence>
<keyword evidence="4 7" id="KW-0812">Transmembrane</keyword>
<comment type="similarity">
    <text evidence="2 7">Belongs to the ExbD/TolR family.</text>
</comment>
<dbReference type="GO" id="GO:0022857">
    <property type="term" value="F:transmembrane transporter activity"/>
    <property type="evidence" value="ECO:0007669"/>
    <property type="project" value="InterPro"/>
</dbReference>
<comment type="caution">
    <text evidence="10">The sequence shown here is derived from an EMBL/GenBank/DDBJ whole genome shotgun (WGS) entry which is preliminary data.</text>
</comment>
<dbReference type="GO" id="GO:0005886">
    <property type="term" value="C:plasma membrane"/>
    <property type="evidence" value="ECO:0007669"/>
    <property type="project" value="UniProtKB-SubCell"/>
</dbReference>
<proteinExistence type="inferred from homology"/>
<evidence type="ECO:0000313" key="12">
    <source>
        <dbReference type="Proteomes" id="UP000477070"/>
    </source>
</evidence>
<reference evidence="9 12" key="4">
    <citation type="submission" date="2019-12" db="EMBL/GenBank/DDBJ databases">
        <title>Multi-Generational Helicobacter saguini Isolates.</title>
        <authorList>
            <person name="Mannion A."/>
            <person name="Shen Z."/>
            <person name="Fox J.G."/>
        </authorList>
    </citation>
    <scope>NUCLEOTIDE SEQUENCE [LARGE SCALE GENOMIC DNA]</scope>
    <source>
        <strain evidence="9">16-048</strain>
        <strain evidence="12">16-048 (F4)</strain>
    </source>
</reference>
<reference evidence="10 11" key="2">
    <citation type="journal article" date="2016" name="Infect. Immun.">
        <title>Helicobacter saguini, a Novel Helicobacter Isolated from Cotton-Top Tamarins with Ulcerative Colitis, Has Proinflammatory Properties and Induces Typhlocolitis and Dysplasia in Gnotobiotic IL-10-/- Mice.</title>
        <authorList>
            <person name="Shen Z."/>
            <person name="Mannion A."/>
            <person name="Whary M.T."/>
            <person name="Muthupalani S."/>
            <person name="Sheh A."/>
            <person name="Feng Y."/>
            <person name="Gong G."/>
            <person name="Vandamme P."/>
            <person name="Holcombe H.R."/>
            <person name="Paster B.J."/>
            <person name="Fox J.G."/>
        </authorList>
    </citation>
    <scope>NUCLEOTIDE SEQUENCE [LARGE SCALE GENOMIC DNA]</scope>
    <source>
        <strain evidence="10 11">MIT 97-6194</strain>
    </source>
</reference>
<gene>
    <name evidence="9" type="ORF">DCO61_04195</name>
    <name evidence="10" type="ORF">LS64_008715</name>
</gene>
<keyword evidence="11" id="KW-1185">Reference proteome</keyword>
<keyword evidence="3" id="KW-1003">Cell membrane</keyword>
<dbReference type="Gene3D" id="3.30.420.270">
    <property type="match status" value="1"/>
</dbReference>
<dbReference type="AlphaFoldDB" id="A0A347VSM0"/>
<reference evidence="10" key="3">
    <citation type="submission" date="2018-04" db="EMBL/GenBank/DDBJ databases">
        <authorList>
            <person name="Sheh A."/>
            <person name="Shen Z."/>
            <person name="Mannion A.J."/>
            <person name="Fox J.G."/>
        </authorList>
    </citation>
    <scope>NUCLEOTIDE SEQUENCE</scope>
    <source>
        <strain evidence="10">MIT 97-6194</strain>
    </source>
</reference>
<dbReference type="Pfam" id="PF02472">
    <property type="entry name" value="ExbD"/>
    <property type="match status" value="1"/>
</dbReference>
<feature type="transmembrane region" description="Helical" evidence="8">
    <location>
        <begin position="15"/>
        <end position="36"/>
    </location>
</feature>
<protein>
    <submittedName>
        <fullName evidence="10">Biopolymer transporter ExbD</fullName>
    </submittedName>
</protein>
<evidence type="ECO:0000256" key="1">
    <source>
        <dbReference type="ARBA" id="ARBA00004162"/>
    </source>
</evidence>
<keyword evidence="6 8" id="KW-0472">Membrane</keyword>
<keyword evidence="7" id="KW-0813">Transport</keyword>
<accession>A0A347VSM0</accession>
<evidence type="ECO:0000256" key="6">
    <source>
        <dbReference type="ARBA" id="ARBA00023136"/>
    </source>
</evidence>
<name>A0A347VSM0_9HELI</name>
<reference evidence="10 11" key="1">
    <citation type="journal article" date="2014" name="Genome Announc.">
        <title>Draft genome sequences of eight enterohepatic helicobacter species isolated from both laboratory and wild rodents.</title>
        <authorList>
            <person name="Sheh A."/>
            <person name="Shen Z."/>
            <person name="Fox J.G."/>
        </authorList>
    </citation>
    <scope>NUCLEOTIDE SEQUENCE [LARGE SCALE GENOMIC DNA]</scope>
    <source>
        <strain evidence="10 11">MIT 97-6194</strain>
    </source>
</reference>
<dbReference type="STRING" id="1548018.LS64_09120"/>
<evidence type="ECO:0000313" key="9">
    <source>
        <dbReference type="EMBL" id="MWV69231.1"/>
    </source>
</evidence>
<evidence type="ECO:0000313" key="11">
    <source>
        <dbReference type="Proteomes" id="UP000029714"/>
    </source>
</evidence>
<dbReference type="GO" id="GO:0015031">
    <property type="term" value="P:protein transport"/>
    <property type="evidence" value="ECO:0007669"/>
    <property type="project" value="UniProtKB-KW"/>
</dbReference>
<evidence type="ECO:0000256" key="4">
    <source>
        <dbReference type="ARBA" id="ARBA00022692"/>
    </source>
</evidence>